<feature type="compositionally biased region" description="Basic and acidic residues" evidence="1">
    <location>
        <begin position="26"/>
        <end position="44"/>
    </location>
</feature>
<dbReference type="HOGENOM" id="CLU_3213456_0_0_4"/>
<accession>R4X279</accession>
<name>R4X279_9BURK</name>
<proteinExistence type="predicted"/>
<feature type="region of interest" description="Disordered" evidence="1">
    <location>
        <begin position="1"/>
        <end position="44"/>
    </location>
</feature>
<dbReference type="KEGG" id="buo:BRPE64_CCDS04830"/>
<protein>
    <submittedName>
        <fullName evidence="2">Uncharacterized protein</fullName>
    </submittedName>
</protein>
<dbReference type="Proteomes" id="UP000013966">
    <property type="component" value="Chromosome 3"/>
</dbReference>
<evidence type="ECO:0000313" key="3">
    <source>
        <dbReference type="Proteomes" id="UP000013966"/>
    </source>
</evidence>
<organism evidence="2 3">
    <name type="scientific">Caballeronia insecticola</name>
    <dbReference type="NCBI Taxonomy" id="758793"/>
    <lineage>
        <taxon>Bacteria</taxon>
        <taxon>Pseudomonadati</taxon>
        <taxon>Pseudomonadota</taxon>
        <taxon>Betaproteobacteria</taxon>
        <taxon>Burkholderiales</taxon>
        <taxon>Burkholderiaceae</taxon>
        <taxon>Caballeronia</taxon>
    </lineage>
</organism>
<keyword evidence="3" id="KW-1185">Reference proteome</keyword>
<evidence type="ECO:0000256" key="1">
    <source>
        <dbReference type="SAM" id="MobiDB-lite"/>
    </source>
</evidence>
<dbReference type="PATRIC" id="fig|758793.3.peg.4798"/>
<reference evidence="2 3" key="2">
    <citation type="journal article" date="2018" name="Int. J. Syst. Evol. Microbiol.">
        <title>Burkholderia insecticola sp. nov., a gut symbiotic bacterium of the bean bug Riptortus pedestris.</title>
        <authorList>
            <person name="Takeshita K."/>
            <person name="Tamaki H."/>
            <person name="Ohbayashi T."/>
            <person name="Meng X.-Y."/>
            <person name="Sone T."/>
            <person name="Mitani Y."/>
            <person name="Peeters C."/>
            <person name="Kikuchi Y."/>
            <person name="Vandamme P."/>
        </authorList>
    </citation>
    <scope>NUCLEOTIDE SEQUENCE [LARGE SCALE GENOMIC DNA]</scope>
    <source>
        <strain evidence="2">RPE64</strain>
    </source>
</reference>
<dbReference type="EMBL" id="AP013060">
    <property type="protein sequence ID" value="BAN26566.1"/>
    <property type="molecule type" value="Genomic_DNA"/>
</dbReference>
<reference evidence="2 3" key="1">
    <citation type="journal article" date="2013" name="Genome Announc.">
        <title>Complete Genome Sequence of Burkholderia sp. Strain RPE64, Bacterial Symbiont of the Bean Bug Riptortus pedestris.</title>
        <authorList>
            <person name="Shibata T.F."/>
            <person name="Maeda T."/>
            <person name="Nikoh N."/>
            <person name="Yamaguchi K."/>
            <person name="Oshima K."/>
            <person name="Hattori M."/>
            <person name="Nishiyama T."/>
            <person name="Hasebe M."/>
            <person name="Fukatsu T."/>
            <person name="Kikuchi Y."/>
            <person name="Shigenobu S."/>
        </authorList>
    </citation>
    <scope>NUCLEOTIDE SEQUENCE [LARGE SCALE GENOMIC DNA]</scope>
</reference>
<gene>
    <name evidence="2" type="ORF">BRPE64_CCDS04830</name>
</gene>
<feature type="compositionally biased region" description="Basic and acidic residues" evidence="1">
    <location>
        <begin position="1"/>
        <end position="15"/>
    </location>
</feature>
<evidence type="ECO:0000313" key="2">
    <source>
        <dbReference type="EMBL" id="BAN26566.1"/>
    </source>
</evidence>
<dbReference type="AlphaFoldDB" id="R4X279"/>
<sequence>MNWFHDDLAEKDTGRRQSHGAQRIGRGPDKPCTDATSVRDARAP</sequence>
<dbReference type="STRING" id="758793.BRPE64_CCDS04830"/>